<comment type="caution">
    <text evidence="7">The sequence shown here is derived from an EMBL/GenBank/DDBJ whole genome shotgun (WGS) entry which is preliminary data.</text>
</comment>
<dbReference type="Proteomes" id="UP000015100">
    <property type="component" value="Unassembled WGS sequence"/>
</dbReference>
<evidence type="ECO:0000256" key="3">
    <source>
        <dbReference type="ARBA" id="ARBA00022989"/>
    </source>
</evidence>
<dbReference type="GO" id="GO:0046943">
    <property type="term" value="F:carboxylic acid transmembrane transporter activity"/>
    <property type="evidence" value="ECO:0007669"/>
    <property type="project" value="TreeGrafter"/>
</dbReference>
<protein>
    <recommendedName>
        <fullName evidence="9">Major facilitator superfamily (MFS) profile domain-containing protein</fullName>
    </recommendedName>
</protein>
<evidence type="ECO:0008006" key="9">
    <source>
        <dbReference type="Google" id="ProtNLM"/>
    </source>
</evidence>
<keyword evidence="8" id="KW-1185">Reference proteome</keyword>
<name>S8A6A1_DACHA</name>
<feature type="transmembrane region" description="Helical" evidence="6">
    <location>
        <begin position="285"/>
        <end position="306"/>
    </location>
</feature>
<dbReference type="GO" id="GO:0005886">
    <property type="term" value="C:plasma membrane"/>
    <property type="evidence" value="ECO:0007669"/>
    <property type="project" value="TreeGrafter"/>
</dbReference>
<evidence type="ECO:0000313" key="7">
    <source>
        <dbReference type="EMBL" id="EPS36666.1"/>
    </source>
</evidence>
<gene>
    <name evidence="7" type="ORF">H072_9744</name>
</gene>
<dbReference type="SUPFAM" id="SSF103473">
    <property type="entry name" value="MFS general substrate transporter"/>
    <property type="match status" value="1"/>
</dbReference>
<dbReference type="EMBL" id="AQGS01000831">
    <property type="protein sequence ID" value="EPS36666.1"/>
    <property type="molecule type" value="Genomic_DNA"/>
</dbReference>
<accession>S8A6A1</accession>
<sequence length="649" mass="73107">MENSPSDSPPLKAANEGVSYSVDSTSTDSLPERAIFDPILLPADSYDVNGTYWADMPLSKRIPFVLNYDLFVEGKQEWAEIWEGAKRNPLSPLIRYFKSAVLPGAGLGLEGYVLFSIGNIKPLFQAVWKECWSTHQVCNARWVSSIEYLEVAGIMVGQILVGIQGDWIGRKWGLVQDALIMFWGLVLLTASWGTSLNGWVICYAWCLFIYGIGVGGEYPMTATSSMENGTGTGVISSKDDRLHRGRSVTSAFLMQGWGQFWNVVILMLVLFIANGTGNPPYSEKAVQIAFRVSFAIPALGTAVLVWHRMFNIKNPNKELEVQKKKSNVTGYDLESLKLTFTHFGGRMLATSGAWFANDVFFYGNKLFQSEFIKVITPNNHSVMEGWKWNLVNVSVSLVGYYLASMLIDNKLYGRKWMQIVGFMFDFILFIIPAFAFDYFTSREGIHAFQAMYFLSSFFNQFGPNSVTFLVAAEVYPASVRASAHGLGAAIGKLGAVAAAILYSYIDTQTKFYVVPWFGLGGALMTWLWLPDTTGLDLAEQERRWRYIREGRGEEYCGVAVHSKHLSVWERWMGISKQYNPAKDYKMKIEEMRTEWEQGKSKEISHDDGSETIWSQHVDDYFTRTSARHNTAPAEQKSEISPVNEKQATY</sequence>
<dbReference type="Gene3D" id="1.20.1250.20">
    <property type="entry name" value="MFS general substrate transporter like domains"/>
    <property type="match status" value="1"/>
</dbReference>
<keyword evidence="3 6" id="KW-1133">Transmembrane helix</keyword>
<evidence type="ECO:0000313" key="8">
    <source>
        <dbReference type="Proteomes" id="UP000015100"/>
    </source>
</evidence>
<organism evidence="7 8">
    <name type="scientific">Dactylellina haptotyla (strain CBS 200.50)</name>
    <name type="common">Nematode-trapping fungus</name>
    <name type="synonym">Monacrosporium haptotylum</name>
    <dbReference type="NCBI Taxonomy" id="1284197"/>
    <lineage>
        <taxon>Eukaryota</taxon>
        <taxon>Fungi</taxon>
        <taxon>Dikarya</taxon>
        <taxon>Ascomycota</taxon>
        <taxon>Pezizomycotina</taxon>
        <taxon>Orbiliomycetes</taxon>
        <taxon>Orbiliales</taxon>
        <taxon>Orbiliaceae</taxon>
        <taxon>Dactylellina</taxon>
    </lineage>
</organism>
<evidence type="ECO:0000256" key="2">
    <source>
        <dbReference type="ARBA" id="ARBA00022692"/>
    </source>
</evidence>
<feature type="compositionally biased region" description="Polar residues" evidence="5">
    <location>
        <begin position="638"/>
        <end position="649"/>
    </location>
</feature>
<evidence type="ECO:0000256" key="5">
    <source>
        <dbReference type="SAM" id="MobiDB-lite"/>
    </source>
</evidence>
<dbReference type="InterPro" id="IPR005828">
    <property type="entry name" value="MFS_sugar_transport-like"/>
</dbReference>
<dbReference type="OMA" id="PDGVYWA"/>
<feature type="transmembrane region" description="Helical" evidence="6">
    <location>
        <begin position="419"/>
        <end position="439"/>
    </location>
</feature>
<feature type="transmembrane region" description="Helical" evidence="6">
    <location>
        <begin position="483"/>
        <end position="504"/>
    </location>
</feature>
<reference evidence="8" key="2">
    <citation type="submission" date="2013-04" db="EMBL/GenBank/DDBJ databases">
        <title>Genomic mechanisms accounting for the adaptation to parasitism in nematode-trapping fungi.</title>
        <authorList>
            <person name="Ahren D.G."/>
        </authorList>
    </citation>
    <scope>NUCLEOTIDE SEQUENCE [LARGE SCALE GENOMIC DNA]</scope>
    <source>
        <strain evidence="8">CBS 200.50</strain>
    </source>
</reference>
<dbReference type="Pfam" id="PF00083">
    <property type="entry name" value="Sugar_tr"/>
    <property type="match status" value="2"/>
</dbReference>
<dbReference type="HOGENOM" id="CLU_001265_46_13_1"/>
<feature type="transmembrane region" description="Helical" evidence="6">
    <location>
        <begin position="451"/>
        <end position="471"/>
    </location>
</feature>
<dbReference type="OrthoDB" id="433512at2759"/>
<reference evidence="7 8" key="1">
    <citation type="journal article" date="2013" name="PLoS Genet.">
        <title>Genomic mechanisms accounting for the adaptation to parasitism in nematode-trapping fungi.</title>
        <authorList>
            <person name="Meerupati T."/>
            <person name="Andersson K.M."/>
            <person name="Friman E."/>
            <person name="Kumar D."/>
            <person name="Tunlid A."/>
            <person name="Ahren D."/>
        </authorList>
    </citation>
    <scope>NUCLEOTIDE SEQUENCE [LARGE SCALE GENOMIC DNA]</scope>
    <source>
        <strain evidence="7 8">CBS 200.50</strain>
    </source>
</reference>
<feature type="region of interest" description="Disordered" evidence="5">
    <location>
        <begin position="1"/>
        <end position="26"/>
    </location>
</feature>
<dbReference type="InterPro" id="IPR036259">
    <property type="entry name" value="MFS_trans_sf"/>
</dbReference>
<feature type="transmembrane region" description="Helical" evidence="6">
    <location>
        <begin position="174"/>
        <end position="192"/>
    </location>
</feature>
<dbReference type="STRING" id="1284197.S8A6A1"/>
<dbReference type="AlphaFoldDB" id="S8A6A1"/>
<feature type="transmembrane region" description="Helical" evidence="6">
    <location>
        <begin position="388"/>
        <end position="407"/>
    </location>
</feature>
<proteinExistence type="predicted"/>
<evidence type="ECO:0000256" key="4">
    <source>
        <dbReference type="ARBA" id="ARBA00023136"/>
    </source>
</evidence>
<dbReference type="PANTHER" id="PTHR23508:SF10">
    <property type="entry name" value="CARBOXYLIC ACID TRANSPORTER PROTEIN HOMOLOG"/>
    <property type="match status" value="1"/>
</dbReference>
<evidence type="ECO:0000256" key="6">
    <source>
        <dbReference type="SAM" id="Phobius"/>
    </source>
</evidence>
<evidence type="ECO:0000256" key="1">
    <source>
        <dbReference type="ARBA" id="ARBA00004141"/>
    </source>
</evidence>
<feature type="transmembrane region" description="Helical" evidence="6">
    <location>
        <begin position="251"/>
        <end position="273"/>
    </location>
</feature>
<feature type="region of interest" description="Disordered" evidence="5">
    <location>
        <begin position="624"/>
        <end position="649"/>
    </location>
</feature>
<dbReference type="eggNOG" id="KOG0252">
    <property type="taxonomic scope" value="Eukaryota"/>
</dbReference>
<keyword evidence="4 6" id="KW-0472">Membrane</keyword>
<comment type="subcellular location">
    <subcellularLocation>
        <location evidence="1">Membrane</location>
        <topology evidence="1">Multi-pass membrane protein</topology>
    </subcellularLocation>
</comment>
<feature type="transmembrane region" description="Helical" evidence="6">
    <location>
        <begin position="511"/>
        <end position="529"/>
    </location>
</feature>
<dbReference type="PANTHER" id="PTHR23508">
    <property type="entry name" value="CARBOXYLIC ACID TRANSPORTER PROTEIN HOMOLOG"/>
    <property type="match status" value="1"/>
</dbReference>
<keyword evidence="2 6" id="KW-0812">Transmembrane</keyword>